<dbReference type="GO" id="GO:0051082">
    <property type="term" value="F:unfolded protein binding"/>
    <property type="evidence" value="ECO:0007669"/>
    <property type="project" value="TreeGrafter"/>
</dbReference>
<evidence type="ECO:0000313" key="5">
    <source>
        <dbReference type="Proteomes" id="UP000030781"/>
    </source>
</evidence>
<dbReference type="PANTHER" id="PTHR21237">
    <property type="entry name" value="GRPE PROTEIN"/>
    <property type="match status" value="1"/>
</dbReference>
<feature type="coiled-coil region" evidence="1">
    <location>
        <begin position="1512"/>
        <end position="1579"/>
    </location>
</feature>
<dbReference type="SUPFAM" id="SSF57184">
    <property type="entry name" value="Growth factor receptor domain"/>
    <property type="match status" value="1"/>
</dbReference>
<proteinExistence type="predicted"/>
<dbReference type="EMBL" id="KB610205">
    <property type="protein sequence ID" value="EMH76863.1"/>
    <property type="molecule type" value="Genomic_DNA"/>
</dbReference>
<feature type="region of interest" description="Disordered" evidence="2">
    <location>
        <begin position="1447"/>
        <end position="1502"/>
    </location>
</feature>
<evidence type="ECO:0000256" key="1">
    <source>
        <dbReference type="SAM" id="Coils"/>
    </source>
</evidence>
<dbReference type="Proteomes" id="UP000030781">
    <property type="component" value="Unassembled WGS sequence"/>
</dbReference>
<evidence type="ECO:0000256" key="2">
    <source>
        <dbReference type="SAM" id="MobiDB-lite"/>
    </source>
</evidence>
<evidence type="ECO:0008006" key="6">
    <source>
        <dbReference type="Google" id="ProtNLM"/>
    </source>
</evidence>
<dbReference type="GO" id="GO:0042803">
    <property type="term" value="F:protein homodimerization activity"/>
    <property type="evidence" value="ECO:0007669"/>
    <property type="project" value="InterPro"/>
</dbReference>
<evidence type="ECO:0000313" key="4">
    <source>
        <dbReference type="EMBL" id="EMH76863.1"/>
    </source>
</evidence>
<organism evidence="4 5">
    <name type="scientific">Entamoeba histolytica HM-1:IMSS-B</name>
    <dbReference type="NCBI Taxonomy" id="885319"/>
    <lineage>
        <taxon>Eukaryota</taxon>
        <taxon>Amoebozoa</taxon>
        <taxon>Evosea</taxon>
        <taxon>Archamoebae</taxon>
        <taxon>Mastigamoebida</taxon>
        <taxon>Entamoebidae</taxon>
        <taxon>Entamoeba</taxon>
    </lineage>
</organism>
<keyword evidence="3" id="KW-1133">Transmembrane helix</keyword>
<feature type="compositionally biased region" description="Basic and acidic residues" evidence="2">
    <location>
        <begin position="1452"/>
        <end position="1479"/>
    </location>
</feature>
<keyword evidence="1" id="KW-0175">Coiled coil</keyword>
<evidence type="ECO:0000256" key="3">
    <source>
        <dbReference type="SAM" id="Phobius"/>
    </source>
</evidence>
<reference evidence="4 5" key="1">
    <citation type="submission" date="2013-01" db="EMBL/GenBank/DDBJ databases">
        <authorList>
            <person name="Hannick L."/>
            <person name="Zafar N."/>
            <person name="Lorenzi H."/>
            <person name="Ali I.A."/>
            <person name="Petri W.P."/>
            <person name="Caler E."/>
        </authorList>
    </citation>
    <scope>NUCLEOTIDE SEQUENCE [LARGE SCALE GENOMIC DNA]</scope>
    <source>
        <strain evidence="5">HM3:IMSS-B</strain>
    </source>
</reference>
<dbReference type="Gene3D" id="2.10.50.10">
    <property type="entry name" value="Tumor Necrosis Factor Receptor, subunit A, domain 2"/>
    <property type="match status" value="1"/>
</dbReference>
<dbReference type="CDD" id="cd00185">
    <property type="entry name" value="TNFRSF"/>
    <property type="match status" value="1"/>
</dbReference>
<protein>
    <recommendedName>
        <fullName evidence="6">Tyrosine-protein kinase ephrin type A/B receptor-like domain-containing protein</fullName>
    </recommendedName>
</protein>
<feature type="transmembrane region" description="Helical" evidence="3">
    <location>
        <begin position="1293"/>
        <end position="1318"/>
    </location>
</feature>
<dbReference type="GO" id="GO:0051087">
    <property type="term" value="F:protein-folding chaperone binding"/>
    <property type="evidence" value="ECO:0007669"/>
    <property type="project" value="InterPro"/>
</dbReference>
<dbReference type="VEuPathDB" id="AmoebaDB:EHI8A_048380"/>
<keyword evidence="3" id="KW-0812">Transmembrane</keyword>
<gene>
    <name evidence="4" type="ORF">EHI8A_048380</name>
</gene>
<dbReference type="PANTHER" id="PTHR21237:SF40">
    <property type="entry name" value="CELL CYCLE AND APOPTOSIS REGULATOR PROTEIN 2"/>
    <property type="match status" value="1"/>
</dbReference>
<accession>M3TN16</accession>
<dbReference type="InterPro" id="IPR009030">
    <property type="entry name" value="Growth_fac_rcpt_cys_sf"/>
</dbReference>
<name>M3TN16_ENTH1</name>
<dbReference type="SMART" id="SM01411">
    <property type="entry name" value="Ephrin_rec_like"/>
    <property type="match status" value="3"/>
</dbReference>
<dbReference type="GO" id="GO:0000774">
    <property type="term" value="F:adenyl-nucleotide exchange factor activity"/>
    <property type="evidence" value="ECO:0007669"/>
    <property type="project" value="InterPro"/>
</dbReference>
<keyword evidence="3" id="KW-0472">Membrane</keyword>
<dbReference type="GO" id="GO:0006457">
    <property type="term" value="P:protein folding"/>
    <property type="evidence" value="ECO:0007669"/>
    <property type="project" value="InterPro"/>
</dbReference>
<sequence length="1615" mass="180144">MSIILEMHSMIIYLIIFFSYIVFADQYTMVGTNSNFLEKTNWNPQHSGDFTTSDDLVLPIEGFFSVSSLRVNKIIVSADIDLTVGVLIVNDIEDISNKTFIVRGLTTITGSCSGVVKMRSLKGTVTNNGYLLVQATESLVVVNYGTLEVGNFESGDYSIFTMDVESYGDIIYSKLIHESNYFNCFGGSISFEITLLQIVVNLKDTKILTNMEITVKSTINNCTGKELSIKGESVTITDSKFTNVEVIDTQINSWSLECISLSLSQTTGPQKNEIKDSIITSQNVVINGNWDIVNSQIGSVTTISNAQILMDDNSLFFGILTMELTTINQIFYNGTNLTTSSCTIDYVKCTSTFNYISTTINNLECYEGCILDYISITSLYIYHKECSIKTLRAQNIIEHTDEWVLPTDLTVSKSIDCPGYLVCYSTCSFVSTASSVSDLNFKEGKISLSFSIVNLINIVSTSSTTIKSIGKTTDLYLTIKNNILTCESLIKSLVAINSSVTSYGNIETLKGINSTFSIQNINNNIILEKIVGCQFTTKIIVVSGTPVIKNSSFVFLSISSSNLIIEDSVITSTLELISITVTGSCTTSSFTFDDILMNKFTMTLSSCLSKYTATRLNSVDSSFIIPCITRLSTIDNELNVDLILNGDSYIGYGTTLISKTVTNYGLLKNYGTLNVSEFISCSDNSQILGNGEIFCDQAAVNSLSENTIKTTILNITADDITLTKVTFNENGQLNQNKHNITIKELIIENGLTIIKTSGFIENHLLVGRGKIFGDLVTFNSVKEVLTSVHSINIHYVRSSVEITDCSIDTLNINKVNAQITTSMFNSLYSMSSNISINGKILIGTLQLYETEIEEFGETNMVEISYFLNGFSNINVPISITSRIEGTFTFKKPVKLKNIHSPKNYEITSESLLECEGSIDSFSFKIINKGTMVISEDCQVSVILNNKKELIVQNTKIIRTTIINDGIATFVNVTAPLTSITSSSSMSFSNISELNSIHLLTDSITNMKGDVSTSSFLCEGKYSVDANATLDFTTSSLKKCIIEFPKPVYHLHLTTPTQTTPYFVSVTPNKLPIVGDSFYLISCDSQPFPDNPSSEVSGVDRLALSRELDSNSYNISIIKCPSGSSYILSCIECKDGEYQIEDECYKCPPGTYSDKYNCIPCSEGTYSILSSSICLVCGNGMWSYISSSGCYSCKSGYYKNSTMGCVPCTQNTWSNEGADECIECDKGMITIDHITCVKNETNSSDCEDGFYFDNSECVECENGFVEFNKCIQCNDGEELNEEKTACIVYSKNQWILYVLSFLIFAIVLIMFCLMLAFHISNYYKEKRRELEQKKFVEEMFTIQKSPSEEEDISVKQMTPDEWLYPDSSITVNGNFDALNKIKEDNFLERYHLYRSGQMNEKQKQEFSEEIKIKEQKMKDYCNKSNSGNNKEENSEKNIQTTCNSEIELENENQESKVQEEKEETIKVPEELQIDLEQKEETPEEDQTEKVTELQPESLPGNQQIKTRNDISSKAEITIALNEINKLKEKYEKDLMNVKSMVRSLTYENNETKEKLKVLENDKENKNQQELKERKKAILNRAGIDGGSRVQDILISGVNPRFIPLPDPNGKSTNYLK</sequence>
<dbReference type="OrthoDB" id="439917at2759"/>
<dbReference type="InterPro" id="IPR000740">
    <property type="entry name" value="GrpE"/>
</dbReference>